<dbReference type="RefSeq" id="WP_220332654.1">
    <property type="nucleotide sequence ID" value="NZ_JAEUAK010000001.1"/>
</dbReference>
<proteinExistence type="predicted"/>
<comment type="caution">
    <text evidence="1">The sequence shown here is derived from an EMBL/GenBank/DDBJ whole genome shotgun (WGS) entry which is preliminary data.</text>
</comment>
<organism evidence="1 2">
    <name type="scientific">Rhizobium mesosinicum</name>
    <dbReference type="NCBI Taxonomy" id="335017"/>
    <lineage>
        <taxon>Bacteria</taxon>
        <taxon>Pseudomonadati</taxon>
        <taxon>Pseudomonadota</taxon>
        <taxon>Alphaproteobacteria</taxon>
        <taxon>Hyphomicrobiales</taxon>
        <taxon>Rhizobiaceae</taxon>
        <taxon>Rhizobium/Agrobacterium group</taxon>
        <taxon>Rhizobium</taxon>
    </lineage>
</organism>
<dbReference type="Proteomes" id="UP000717752">
    <property type="component" value="Unassembled WGS sequence"/>
</dbReference>
<gene>
    <name evidence="1" type="ORF">JNB85_01670</name>
</gene>
<keyword evidence="2" id="KW-1185">Reference proteome</keyword>
<name>A0ABS7GN25_9HYPH</name>
<protein>
    <recommendedName>
        <fullName evidence="3">DUF1963 domain-containing protein</fullName>
    </recommendedName>
</protein>
<evidence type="ECO:0000313" key="2">
    <source>
        <dbReference type="Proteomes" id="UP000717752"/>
    </source>
</evidence>
<reference evidence="1 2" key="1">
    <citation type="journal article" date="2021" name="MBio">
        <title>Poor Competitiveness of Bradyrhizobium in Pigeon Pea Root Colonization in Indian Soils.</title>
        <authorList>
            <person name="Chalasani D."/>
            <person name="Basu A."/>
            <person name="Pullabhotla S.V.S.R.N."/>
            <person name="Jorrin B."/>
            <person name="Neal A.L."/>
            <person name="Poole P.S."/>
            <person name="Podile A.R."/>
            <person name="Tkacz A."/>
        </authorList>
    </citation>
    <scope>NUCLEOTIDE SEQUENCE [LARGE SCALE GENOMIC DNA]</scope>
    <source>
        <strain evidence="1 2">HU56</strain>
    </source>
</reference>
<evidence type="ECO:0000313" key="1">
    <source>
        <dbReference type="EMBL" id="MBW9051117.1"/>
    </source>
</evidence>
<dbReference type="EMBL" id="JAEUAK010000001">
    <property type="protein sequence ID" value="MBW9051117.1"/>
    <property type="molecule type" value="Genomic_DNA"/>
</dbReference>
<evidence type="ECO:0008006" key="3">
    <source>
        <dbReference type="Google" id="ProtNLM"/>
    </source>
</evidence>
<accession>A0ABS7GN25</accession>
<sequence length="464" mass="49650">MPTTIDDLASSLQQFFASKFPLGGDGGAGSLLLIFDPLGFPLSTREFLGPDGGGPVGDLLAHQRAAELADQLPSASSLLGGTYLPRGGSKLSRWYRGVVDGSSGSPADGAGRANFDAAKVAAQRALSNNELVLVSSPDGSTQPAGTDDMYYSTSMVPVDWFADESDVWQVYKVDAGDDPPQRADPPWYAPKPPIWYRKARALDADPFPGHDHLPIYAPSHPELTEYVRIATEAELQTELTREGHLRSHPRGLDLSRAATIGSAVRNQHHLQVRPLSSAVSGIRSRLLTAISAAPPVDTAALENDPFENPSVLRRWRPSLGRVADNGVSASGAVLASTTSARPSSSKFSVQFDYCLVRFDRPWWDDMFLSRRDWQLSGYGAGELSSGKASQPKDPLTLVTVGMLVVKNLAISANWSDADLATLPRSTSLGPFCIAASTFHSGSLARAGHQVIAWLCQVPPSLPPL</sequence>